<gene>
    <name evidence="2" type="ORF">ALC56_09874</name>
</gene>
<evidence type="ECO:0000313" key="2">
    <source>
        <dbReference type="EMBL" id="KYN35761.1"/>
    </source>
</evidence>
<organism evidence="2 3">
    <name type="scientific">Trachymyrmex septentrionalis</name>
    <dbReference type="NCBI Taxonomy" id="34720"/>
    <lineage>
        <taxon>Eukaryota</taxon>
        <taxon>Metazoa</taxon>
        <taxon>Ecdysozoa</taxon>
        <taxon>Arthropoda</taxon>
        <taxon>Hexapoda</taxon>
        <taxon>Insecta</taxon>
        <taxon>Pterygota</taxon>
        <taxon>Neoptera</taxon>
        <taxon>Endopterygota</taxon>
        <taxon>Hymenoptera</taxon>
        <taxon>Apocrita</taxon>
        <taxon>Aculeata</taxon>
        <taxon>Formicoidea</taxon>
        <taxon>Formicidae</taxon>
        <taxon>Myrmicinae</taxon>
        <taxon>Trachymyrmex</taxon>
    </lineage>
</organism>
<evidence type="ECO:0000313" key="3">
    <source>
        <dbReference type="Proteomes" id="UP000078541"/>
    </source>
</evidence>
<dbReference type="Proteomes" id="UP000078541">
    <property type="component" value="Unassembled WGS sequence"/>
</dbReference>
<feature type="region of interest" description="Disordered" evidence="1">
    <location>
        <begin position="1"/>
        <end position="25"/>
    </location>
</feature>
<keyword evidence="3" id="KW-1185">Reference proteome</keyword>
<protein>
    <submittedName>
        <fullName evidence="2">Uncharacterized protein</fullName>
    </submittedName>
</protein>
<name>A0A151JU62_9HYME</name>
<dbReference type="AlphaFoldDB" id="A0A151JU62"/>
<dbReference type="EMBL" id="KQ981791">
    <property type="protein sequence ID" value="KYN35761.1"/>
    <property type="molecule type" value="Genomic_DNA"/>
</dbReference>
<accession>A0A151JU62</accession>
<sequence length="114" mass="12462">MPVVPYLRDTQHATRSRGVATSPISAAAASRGRLERLRVAGGSRALGYVRPRSGLVAHSYGEERQLLFDTRVEESVRIQRSGIFAGSLSTECRVSSFKGVNPPLRFLQPPRARG</sequence>
<proteinExistence type="predicted"/>
<reference evidence="2 3" key="1">
    <citation type="submission" date="2016-03" db="EMBL/GenBank/DDBJ databases">
        <title>Trachymyrmex septentrionalis WGS genome.</title>
        <authorList>
            <person name="Nygaard S."/>
            <person name="Hu H."/>
            <person name="Boomsma J."/>
            <person name="Zhang G."/>
        </authorList>
    </citation>
    <scope>NUCLEOTIDE SEQUENCE [LARGE SCALE GENOMIC DNA]</scope>
    <source>
        <strain evidence="2">Tsep2-gDNA-1</strain>
        <tissue evidence="2">Whole body</tissue>
    </source>
</reference>
<evidence type="ECO:0000256" key="1">
    <source>
        <dbReference type="SAM" id="MobiDB-lite"/>
    </source>
</evidence>